<keyword evidence="2" id="KW-1185">Reference proteome</keyword>
<organism evidence="1 2">
    <name type="scientific">Pseudomonas nabeulensis</name>
    <dbReference type="NCBI Taxonomy" id="2293833"/>
    <lineage>
        <taxon>Bacteria</taxon>
        <taxon>Pseudomonadati</taxon>
        <taxon>Pseudomonadota</taxon>
        <taxon>Gammaproteobacteria</taxon>
        <taxon>Pseudomonadales</taxon>
        <taxon>Pseudomonadaceae</taxon>
        <taxon>Pseudomonas</taxon>
    </lineage>
</organism>
<dbReference type="Proteomes" id="UP000297734">
    <property type="component" value="Unassembled WGS sequence"/>
</dbReference>
<accession>A0A4Z0AL35</accession>
<sequence length="921" mass="100761">MIVPAFSSLGDVLDIYRQLLDQPQTRAWFASKGLETDTLTLHKDAVKGFVIRDGVRTAVTFSTTDGSGWWEASIKLRAIRNLLDPDDKGGPCVNSGAQRIPLHMVSHAYGLDAPGTGRVVQDGLAPAFVLALDAVKREIGELDERAYLATFLEEHVQGLADDHPTDWSRQPTELSAASAQGIGRQAPYDVRQLLEHKGLGSASTAGETRNVIQWLRISLPPAPQFGAQELRAVASLADAGGASSGNVAGFELYQPAHMGRTLSEVRRDLERHLCEEKGLEPTLAVQVAHVGLAQAAPEFLVRDVPDAVAVGTPAWVELRLGCAVAKAVAPGTSRAMNEQQVCALTTLAPISEDQRTLMQVYGLDALLDWAVLNGVVPARSQGQYTREHIQKASLAFTRQRTLATRAFNTTSTALPTRRAMAVRELLKVFSHLSISQLESTTLQLADADERRNLRASEPRTRTLIETYMSGDLVPGKWALTRESPSRAQPARTPFQFQDNPSVPASEREALDAFIRRLPPLDGLLEKAVATHHRKQQMAFVTKLKLMFARLPLADRQRIELGAVDLFTLRKTTGKQQVWESDENRAAVTGRQGTLMRILHDQSVTYYEVLNSGKIIRHDDPQVTTALDRVVRDQSHLGQYKLLGEKYIRRGHAVPLDFAAYARGSAPVAGVTSEDVIIERLGRPLAAGTLPEQQTLASFVPDSFQSDRVEFIACEIAENNFYESRDDMLKRAREQLPVEKSREADARDISLLLSLVPFVGAYQDFADGNIGKGLQSLALDAGGLLIGAGGQARSLIRAANRLARGSLRPTLGRYNPVVQPRTPRLAWSWVEPKARFSDAAFDLAKQTALFFNAVFNPVDGYPRLISAASKGLAKFPSVLGTAHGGVGKTLPHLIAVEEKMRCYFLVGTGLVDPTKPPVMQQQ</sequence>
<proteinExistence type="predicted"/>
<name>A0A4Z0AL35_9PSED</name>
<protein>
    <submittedName>
        <fullName evidence="1">Uncharacterized protein</fullName>
    </submittedName>
</protein>
<dbReference type="AlphaFoldDB" id="A0A4Z0AL35"/>
<reference evidence="1 2" key="1">
    <citation type="journal article" date="2019" name="Syst. Appl. Microbiol.">
        <title>New species of pathogenic Pseudomonas isolated from citrus in Tunisia: Proposal of Pseudomonas kairouanensis sp. nov. and Pseudomonas nabeulensis sp. nov.</title>
        <authorList>
            <person name="Oueslati M."/>
            <person name="Mulet M."/>
            <person name="Gomila M."/>
            <person name="Berge O."/>
            <person name="Hajlaoui M.R."/>
            <person name="Lalucat J."/>
            <person name="Sadfi-Zouaoui N."/>
            <person name="Garcia-Valdes E."/>
        </authorList>
    </citation>
    <scope>NUCLEOTIDE SEQUENCE [LARGE SCALE GENOMIC DNA]</scope>
    <source>
        <strain evidence="1 2">E10B</strain>
    </source>
</reference>
<dbReference type="EMBL" id="QUZT01000069">
    <property type="protein sequence ID" value="TFY87462.1"/>
    <property type="molecule type" value="Genomic_DNA"/>
</dbReference>
<gene>
    <name evidence="1" type="ORF">DYL61_26030</name>
</gene>
<evidence type="ECO:0000313" key="2">
    <source>
        <dbReference type="Proteomes" id="UP000297734"/>
    </source>
</evidence>
<evidence type="ECO:0000313" key="1">
    <source>
        <dbReference type="EMBL" id="TFY87462.1"/>
    </source>
</evidence>
<comment type="caution">
    <text evidence="1">The sequence shown here is derived from an EMBL/GenBank/DDBJ whole genome shotgun (WGS) entry which is preliminary data.</text>
</comment>